<feature type="non-terminal residue" evidence="1">
    <location>
        <position position="273"/>
    </location>
</feature>
<reference evidence="1" key="1">
    <citation type="submission" date="2022-07" db="EMBL/GenBank/DDBJ databases">
        <title>Phylogenomic reconstructions and comparative analyses of Kickxellomycotina fungi.</title>
        <authorList>
            <person name="Reynolds N.K."/>
            <person name="Stajich J.E."/>
            <person name="Barry K."/>
            <person name="Grigoriev I.V."/>
            <person name="Crous P."/>
            <person name="Smith M.E."/>
        </authorList>
    </citation>
    <scope>NUCLEOTIDE SEQUENCE</scope>
    <source>
        <strain evidence="1">Benny 63K</strain>
    </source>
</reference>
<name>A0ACC1HZJ7_9FUNG</name>
<proteinExistence type="predicted"/>
<sequence>MLSPLQTPATANAAAEEVDEQLMAEVFGDLDDVTSMPNMPMSPVANRRHSGSYVSTRQHPHSVAHPMYPAFSHEHEHGGTFQKSPVVGLAPLAAQPVIPGASSGSGGTINGRSSSRGPISRVPVSQDDIRARMRTASVLLAQLARQQKALGIKINNLVVPQPAAGGNIGNDSDTAKSRGDISDTIKRRGKLSNATIQALAMEGIRDKLIREMMQLEELRLKQPGLDSVAGSAAAQEVGVEGDISLHEVEFKDDPSAKVLKEDWESKKARIRRT</sequence>
<comment type="caution">
    <text evidence="1">The sequence shown here is derived from an EMBL/GenBank/DDBJ whole genome shotgun (WGS) entry which is preliminary data.</text>
</comment>
<keyword evidence="1" id="KW-0808">Transferase</keyword>
<keyword evidence="2" id="KW-1185">Reference proteome</keyword>
<protein>
    <submittedName>
        <fullName evidence="1">Phosphatidylinositol 4-kinase pik1alpha (PI4-kinase)(PtdIns-4-kinase)</fullName>
        <ecNumber evidence="1">2.7.1.67</ecNumber>
    </submittedName>
</protein>
<accession>A0ACC1HZJ7</accession>
<dbReference type="EC" id="2.7.1.67" evidence="1"/>
<evidence type="ECO:0000313" key="2">
    <source>
        <dbReference type="Proteomes" id="UP001150581"/>
    </source>
</evidence>
<evidence type="ECO:0000313" key="1">
    <source>
        <dbReference type="EMBL" id="KAJ1877376.1"/>
    </source>
</evidence>
<organism evidence="1 2">
    <name type="scientific">Kickxella alabastrina</name>
    <dbReference type="NCBI Taxonomy" id="61397"/>
    <lineage>
        <taxon>Eukaryota</taxon>
        <taxon>Fungi</taxon>
        <taxon>Fungi incertae sedis</taxon>
        <taxon>Zoopagomycota</taxon>
        <taxon>Kickxellomycotina</taxon>
        <taxon>Kickxellomycetes</taxon>
        <taxon>Kickxellales</taxon>
        <taxon>Kickxellaceae</taxon>
        <taxon>Kickxella</taxon>
    </lineage>
</organism>
<dbReference type="Proteomes" id="UP001150581">
    <property type="component" value="Unassembled WGS sequence"/>
</dbReference>
<gene>
    <name evidence="1" type="primary">PIK1_4</name>
    <name evidence="1" type="ORF">LPJ66_012122</name>
</gene>
<dbReference type="EMBL" id="JANBPG010004189">
    <property type="protein sequence ID" value="KAJ1877376.1"/>
    <property type="molecule type" value="Genomic_DNA"/>
</dbReference>